<dbReference type="VEuPathDB" id="FungiDB:MAPG_04174"/>
<proteinExistence type="predicted"/>
<name>A0A0C4DW07_MAGP6</name>
<feature type="region of interest" description="Disordered" evidence="1">
    <location>
        <begin position="46"/>
        <end position="86"/>
    </location>
</feature>
<dbReference type="Proteomes" id="UP000011715">
    <property type="component" value="Unassembled WGS sequence"/>
</dbReference>
<dbReference type="EMBL" id="GL876968">
    <property type="protein sequence ID" value="KLU85144.1"/>
    <property type="molecule type" value="Genomic_DNA"/>
</dbReference>
<dbReference type="AlphaFoldDB" id="A0A0C4DW07"/>
<gene>
    <name evidence="2" type="ORF">MAPG_04174</name>
</gene>
<evidence type="ECO:0000313" key="3">
    <source>
        <dbReference type="EnsemblFungi" id="MAPG_04174T0"/>
    </source>
</evidence>
<evidence type="ECO:0000313" key="2">
    <source>
        <dbReference type="EMBL" id="KLU85144.1"/>
    </source>
</evidence>
<reference evidence="2" key="1">
    <citation type="submission" date="2010-05" db="EMBL/GenBank/DDBJ databases">
        <title>The Genome Sequence of Magnaporthe poae strain ATCC 64411.</title>
        <authorList>
            <consortium name="The Broad Institute Genome Sequencing Platform"/>
            <consortium name="Broad Institute Genome Sequencing Center for Infectious Disease"/>
            <person name="Ma L.-J."/>
            <person name="Dead R."/>
            <person name="Young S."/>
            <person name="Zeng Q."/>
            <person name="Koehrsen M."/>
            <person name="Alvarado L."/>
            <person name="Berlin A."/>
            <person name="Chapman S.B."/>
            <person name="Chen Z."/>
            <person name="Freedman E."/>
            <person name="Gellesch M."/>
            <person name="Goldberg J."/>
            <person name="Griggs A."/>
            <person name="Gujja S."/>
            <person name="Heilman E.R."/>
            <person name="Heiman D."/>
            <person name="Hepburn T."/>
            <person name="Howarth C."/>
            <person name="Jen D."/>
            <person name="Larson L."/>
            <person name="Mehta T."/>
            <person name="Neiman D."/>
            <person name="Pearson M."/>
            <person name="Roberts A."/>
            <person name="Saif S."/>
            <person name="Shea T."/>
            <person name="Shenoy N."/>
            <person name="Sisk P."/>
            <person name="Stolte C."/>
            <person name="Sykes S."/>
            <person name="Walk T."/>
            <person name="White J."/>
            <person name="Yandava C."/>
            <person name="Haas B."/>
            <person name="Nusbaum C."/>
            <person name="Birren B."/>
        </authorList>
    </citation>
    <scope>NUCLEOTIDE SEQUENCE</scope>
    <source>
        <strain evidence="2">ATCC 64411</strain>
    </source>
</reference>
<organism evidence="3 4">
    <name type="scientific">Magnaporthiopsis poae (strain ATCC 64411 / 73-15)</name>
    <name type="common">Kentucky bluegrass fungus</name>
    <name type="synonym">Magnaporthe poae</name>
    <dbReference type="NCBI Taxonomy" id="644358"/>
    <lineage>
        <taxon>Eukaryota</taxon>
        <taxon>Fungi</taxon>
        <taxon>Dikarya</taxon>
        <taxon>Ascomycota</taxon>
        <taxon>Pezizomycotina</taxon>
        <taxon>Sordariomycetes</taxon>
        <taxon>Sordariomycetidae</taxon>
        <taxon>Magnaporthales</taxon>
        <taxon>Magnaporthaceae</taxon>
        <taxon>Magnaporthiopsis</taxon>
    </lineage>
</organism>
<dbReference type="EnsemblFungi" id="MAPG_04174T0">
    <property type="protein sequence ID" value="MAPG_04174T0"/>
    <property type="gene ID" value="MAPG_04174"/>
</dbReference>
<accession>A0A0C4DW07</accession>
<reference evidence="4" key="2">
    <citation type="submission" date="2010-05" db="EMBL/GenBank/DDBJ databases">
        <title>The genome sequence of Magnaporthe poae strain ATCC 64411.</title>
        <authorList>
            <person name="Ma L.-J."/>
            <person name="Dead R."/>
            <person name="Young S."/>
            <person name="Zeng Q."/>
            <person name="Koehrsen M."/>
            <person name="Alvarado L."/>
            <person name="Berlin A."/>
            <person name="Chapman S.B."/>
            <person name="Chen Z."/>
            <person name="Freedman E."/>
            <person name="Gellesch M."/>
            <person name="Goldberg J."/>
            <person name="Griggs A."/>
            <person name="Gujja S."/>
            <person name="Heilman E.R."/>
            <person name="Heiman D."/>
            <person name="Hepburn T."/>
            <person name="Howarth C."/>
            <person name="Jen D."/>
            <person name="Larson L."/>
            <person name="Mehta T."/>
            <person name="Neiman D."/>
            <person name="Pearson M."/>
            <person name="Roberts A."/>
            <person name="Saif S."/>
            <person name="Shea T."/>
            <person name="Shenoy N."/>
            <person name="Sisk P."/>
            <person name="Stolte C."/>
            <person name="Sykes S."/>
            <person name="Walk T."/>
            <person name="White J."/>
            <person name="Yandava C."/>
            <person name="Haas B."/>
            <person name="Nusbaum C."/>
            <person name="Birren B."/>
        </authorList>
    </citation>
    <scope>NUCLEOTIDE SEQUENCE [LARGE SCALE GENOMIC DNA]</scope>
    <source>
        <strain evidence="4">ATCC 64411 / 73-15</strain>
    </source>
</reference>
<evidence type="ECO:0000313" key="4">
    <source>
        <dbReference type="Proteomes" id="UP000011715"/>
    </source>
</evidence>
<keyword evidence="4" id="KW-1185">Reference proteome</keyword>
<protein>
    <submittedName>
        <fullName evidence="2 3">Uncharacterized protein</fullName>
    </submittedName>
</protein>
<reference evidence="3" key="4">
    <citation type="journal article" date="2015" name="G3 (Bethesda)">
        <title>Genome sequences of three phytopathogenic species of the Magnaporthaceae family of fungi.</title>
        <authorList>
            <person name="Okagaki L.H."/>
            <person name="Nunes C.C."/>
            <person name="Sailsbery J."/>
            <person name="Clay B."/>
            <person name="Brown D."/>
            <person name="John T."/>
            <person name="Oh Y."/>
            <person name="Young N."/>
            <person name="Fitzgerald M."/>
            <person name="Haas B.J."/>
            <person name="Zeng Q."/>
            <person name="Young S."/>
            <person name="Adiconis X."/>
            <person name="Fan L."/>
            <person name="Levin J.Z."/>
            <person name="Mitchell T.K."/>
            <person name="Okubara P.A."/>
            <person name="Farman M.L."/>
            <person name="Kohn L.M."/>
            <person name="Birren B."/>
            <person name="Ma L.-J."/>
            <person name="Dean R.A."/>
        </authorList>
    </citation>
    <scope>NUCLEOTIDE SEQUENCE</scope>
    <source>
        <strain evidence="3">ATCC 64411 / 73-15</strain>
    </source>
</reference>
<sequence length="101" mass="11377">MSHFLWPSLKHCGLPTRNVPLIAHQVTPCHIVSSKNTISHYSQSTHRAWHSTAERHPSRSSAGRWPTWHRAEAPRNSAALRPSPVSTRCTASCHWEVPLLS</sequence>
<reference evidence="2" key="3">
    <citation type="submission" date="2011-03" db="EMBL/GenBank/DDBJ databases">
        <title>Annotation of Magnaporthe poae ATCC 64411.</title>
        <authorList>
            <person name="Ma L.-J."/>
            <person name="Dead R."/>
            <person name="Young S.K."/>
            <person name="Zeng Q."/>
            <person name="Gargeya S."/>
            <person name="Fitzgerald M."/>
            <person name="Haas B."/>
            <person name="Abouelleil A."/>
            <person name="Alvarado L."/>
            <person name="Arachchi H.M."/>
            <person name="Berlin A."/>
            <person name="Brown A."/>
            <person name="Chapman S.B."/>
            <person name="Chen Z."/>
            <person name="Dunbar C."/>
            <person name="Freedman E."/>
            <person name="Gearin G."/>
            <person name="Gellesch M."/>
            <person name="Goldberg J."/>
            <person name="Griggs A."/>
            <person name="Gujja S."/>
            <person name="Heiman D."/>
            <person name="Howarth C."/>
            <person name="Larson L."/>
            <person name="Lui A."/>
            <person name="MacDonald P.J.P."/>
            <person name="Mehta T."/>
            <person name="Montmayeur A."/>
            <person name="Murphy C."/>
            <person name="Neiman D."/>
            <person name="Pearson M."/>
            <person name="Priest M."/>
            <person name="Roberts A."/>
            <person name="Saif S."/>
            <person name="Shea T."/>
            <person name="Shenoy N."/>
            <person name="Sisk P."/>
            <person name="Stolte C."/>
            <person name="Sykes S."/>
            <person name="Yandava C."/>
            <person name="Wortman J."/>
            <person name="Nusbaum C."/>
            <person name="Birren B."/>
        </authorList>
    </citation>
    <scope>NUCLEOTIDE SEQUENCE</scope>
    <source>
        <strain evidence="2">ATCC 64411</strain>
    </source>
</reference>
<evidence type="ECO:0000256" key="1">
    <source>
        <dbReference type="SAM" id="MobiDB-lite"/>
    </source>
</evidence>
<dbReference type="EMBL" id="ADBL01000987">
    <property type="status" value="NOT_ANNOTATED_CDS"/>
    <property type="molecule type" value="Genomic_DNA"/>
</dbReference>
<reference evidence="3" key="5">
    <citation type="submission" date="2015-06" db="UniProtKB">
        <authorList>
            <consortium name="EnsemblFungi"/>
        </authorList>
    </citation>
    <scope>IDENTIFICATION</scope>
    <source>
        <strain evidence="3">ATCC 64411</strain>
    </source>
</reference>